<dbReference type="SUPFAM" id="SSF54197">
    <property type="entry name" value="HIT-like"/>
    <property type="match status" value="1"/>
</dbReference>
<evidence type="ECO:0000313" key="16">
    <source>
        <dbReference type="Proteomes" id="UP000075885"/>
    </source>
</evidence>
<sequence length="328" mass="37279">MSVACPTTYELTSSPTGLDPKLQRLIETSWSERHDAGVGFRYHLQIERERVAAGKFNFLILLNRKRLTERRQPQAFQLDAPFDPSRFNFTRVDPAEVQLELSFPFPTSILINNSPVTVYHSLVVPDRMGQHSQLLTPVGARVAFELLLRLPDRRYRIGYNSPGAQASVNHLHLHLLRIDAELYVQRAELIPVRGVPFLHRLADHLPAKGFCFVVKDPASELELVCSGLKQLLETLTERQMAHNLFWSWTDLREGVELRAFVFPRVTQCVNKAACSFNAAFLELCGFVSVGEESDYERLTEERIVTALEQAQGDVYSALEDVFPILTDD</sequence>
<dbReference type="PANTHER" id="PTHR20884">
    <property type="entry name" value="GDP-D-GLUCOSE PHOSPHORYLASE 1"/>
    <property type="match status" value="1"/>
</dbReference>
<comment type="function">
    <text evidence="2">Specific and highly efficient GDP-D-glucose phosphorylase regulating the levels of GDP-D-glucose in cells.</text>
</comment>
<keyword evidence="11" id="KW-0547">Nucleotide-binding</keyword>
<dbReference type="Pfam" id="PF26216">
    <property type="entry name" value="GDPGP1_C"/>
    <property type="match status" value="1"/>
</dbReference>
<keyword evidence="8" id="KW-0344">Guanine-nucleotide releasing factor</keyword>
<evidence type="ECO:0000256" key="11">
    <source>
        <dbReference type="ARBA" id="ARBA00022741"/>
    </source>
</evidence>
<evidence type="ECO:0000256" key="10">
    <source>
        <dbReference type="ARBA" id="ARBA00022695"/>
    </source>
</evidence>
<dbReference type="PANTHER" id="PTHR20884:SF8">
    <property type="entry name" value="GDP-D-GLUCOSE PHOSPHORYLASE 1"/>
    <property type="match status" value="1"/>
</dbReference>
<feature type="domain" description="GDPGP1-like C-terminal" evidence="13">
    <location>
        <begin position="206"/>
        <end position="309"/>
    </location>
</feature>
<dbReference type="InterPro" id="IPR058866">
    <property type="entry name" value="GDPGP1_N"/>
</dbReference>
<evidence type="ECO:0000256" key="9">
    <source>
        <dbReference type="ARBA" id="ARBA00022679"/>
    </source>
</evidence>
<evidence type="ECO:0000313" key="15">
    <source>
        <dbReference type="EnsemblMetazoa" id="AEPI007821-PA"/>
    </source>
</evidence>
<evidence type="ECO:0000256" key="5">
    <source>
        <dbReference type="ARBA" id="ARBA00012507"/>
    </source>
</evidence>
<evidence type="ECO:0000259" key="14">
    <source>
        <dbReference type="Pfam" id="PF26217"/>
    </source>
</evidence>
<keyword evidence="7" id="KW-0963">Cytoplasm</keyword>
<dbReference type="EnsemblMetazoa" id="AEPI007821-RA">
    <property type="protein sequence ID" value="AEPI007821-PA"/>
    <property type="gene ID" value="AEPI007821"/>
</dbReference>
<dbReference type="AlphaFoldDB" id="A0A182PLK1"/>
<comment type="similarity">
    <text evidence="4">Belongs to the GDPGP1 family.</text>
</comment>
<dbReference type="GO" id="GO:0000166">
    <property type="term" value="F:nucleotide binding"/>
    <property type="evidence" value="ECO:0007669"/>
    <property type="project" value="UniProtKB-KW"/>
</dbReference>
<dbReference type="InterPro" id="IPR036265">
    <property type="entry name" value="HIT-like_sf"/>
</dbReference>
<dbReference type="GO" id="GO:0016787">
    <property type="term" value="F:hydrolase activity"/>
    <property type="evidence" value="ECO:0007669"/>
    <property type="project" value="UniProtKB-KW"/>
</dbReference>
<accession>A0A182PLK1</accession>
<dbReference type="GO" id="GO:0005085">
    <property type="term" value="F:guanyl-nucleotide exchange factor activity"/>
    <property type="evidence" value="ECO:0007669"/>
    <property type="project" value="UniProtKB-KW"/>
</dbReference>
<proteinExistence type="inferred from homology"/>
<dbReference type="GO" id="GO:0006006">
    <property type="term" value="P:glucose metabolic process"/>
    <property type="evidence" value="ECO:0007669"/>
    <property type="project" value="TreeGrafter"/>
</dbReference>
<organism evidence="15 16">
    <name type="scientific">Anopheles epiroticus</name>
    <dbReference type="NCBI Taxonomy" id="199890"/>
    <lineage>
        <taxon>Eukaryota</taxon>
        <taxon>Metazoa</taxon>
        <taxon>Ecdysozoa</taxon>
        <taxon>Arthropoda</taxon>
        <taxon>Hexapoda</taxon>
        <taxon>Insecta</taxon>
        <taxon>Pterygota</taxon>
        <taxon>Neoptera</taxon>
        <taxon>Endopterygota</taxon>
        <taxon>Diptera</taxon>
        <taxon>Nematocera</taxon>
        <taxon>Culicoidea</taxon>
        <taxon>Culicidae</taxon>
        <taxon>Anophelinae</taxon>
        <taxon>Anopheles</taxon>
    </lineage>
</organism>
<name>A0A182PLK1_9DIPT</name>
<dbReference type="Pfam" id="PF26217">
    <property type="entry name" value="GDPGP1_N"/>
    <property type="match status" value="1"/>
</dbReference>
<evidence type="ECO:0000256" key="8">
    <source>
        <dbReference type="ARBA" id="ARBA00022658"/>
    </source>
</evidence>
<evidence type="ECO:0000256" key="2">
    <source>
        <dbReference type="ARBA" id="ARBA00003049"/>
    </source>
</evidence>
<evidence type="ECO:0000256" key="4">
    <source>
        <dbReference type="ARBA" id="ARBA00006451"/>
    </source>
</evidence>
<keyword evidence="16" id="KW-1185">Reference proteome</keyword>
<protein>
    <recommendedName>
        <fullName evidence="6">GDP-D-glucose phosphorylase 1</fullName>
        <ecNumber evidence="5">2.7.7.78</ecNumber>
    </recommendedName>
</protein>
<dbReference type="Proteomes" id="UP000075885">
    <property type="component" value="Unassembled WGS sequence"/>
</dbReference>
<dbReference type="STRING" id="199890.A0A182PLK1"/>
<keyword evidence="12" id="KW-0378">Hydrolase</keyword>
<reference evidence="16" key="1">
    <citation type="submission" date="2013-03" db="EMBL/GenBank/DDBJ databases">
        <title>The Genome Sequence of Anopheles epiroticus epiroticus2.</title>
        <authorList>
            <consortium name="The Broad Institute Genomics Platform"/>
            <person name="Neafsey D.E."/>
            <person name="Howell P."/>
            <person name="Walker B."/>
            <person name="Young S.K."/>
            <person name="Zeng Q."/>
            <person name="Gargeya S."/>
            <person name="Fitzgerald M."/>
            <person name="Haas B."/>
            <person name="Abouelleil A."/>
            <person name="Allen A.W."/>
            <person name="Alvarado L."/>
            <person name="Arachchi H.M."/>
            <person name="Berlin A.M."/>
            <person name="Chapman S.B."/>
            <person name="Gainer-Dewar J."/>
            <person name="Goldberg J."/>
            <person name="Griggs A."/>
            <person name="Gujja S."/>
            <person name="Hansen M."/>
            <person name="Howarth C."/>
            <person name="Imamovic A."/>
            <person name="Ireland A."/>
            <person name="Larimer J."/>
            <person name="McCowan C."/>
            <person name="Murphy C."/>
            <person name="Pearson M."/>
            <person name="Poon T.W."/>
            <person name="Priest M."/>
            <person name="Roberts A."/>
            <person name="Saif S."/>
            <person name="Shea T."/>
            <person name="Sisk P."/>
            <person name="Sykes S."/>
            <person name="Wortman J."/>
            <person name="Nusbaum C."/>
            <person name="Birren B."/>
        </authorList>
    </citation>
    <scope>NUCLEOTIDE SEQUENCE [LARGE SCALE GENOMIC DNA]</scope>
    <source>
        <strain evidence="16">Epiroticus2</strain>
    </source>
</reference>
<evidence type="ECO:0000259" key="13">
    <source>
        <dbReference type="Pfam" id="PF26216"/>
    </source>
</evidence>
<evidence type="ECO:0000256" key="3">
    <source>
        <dbReference type="ARBA" id="ARBA00004496"/>
    </source>
</evidence>
<keyword evidence="10" id="KW-0548">Nucleotidyltransferase</keyword>
<dbReference type="GO" id="GO:0080048">
    <property type="term" value="F:GDP-D-glucose phosphorylase activity"/>
    <property type="evidence" value="ECO:0007669"/>
    <property type="project" value="UniProtKB-EC"/>
</dbReference>
<dbReference type="InterPro" id="IPR026506">
    <property type="entry name" value="GDPGP"/>
</dbReference>
<dbReference type="VEuPathDB" id="VectorBase:AEPI007821"/>
<evidence type="ECO:0000256" key="1">
    <source>
        <dbReference type="ARBA" id="ARBA00000063"/>
    </source>
</evidence>
<dbReference type="GO" id="GO:0005737">
    <property type="term" value="C:cytoplasm"/>
    <property type="evidence" value="ECO:0007669"/>
    <property type="project" value="UniProtKB-SubCell"/>
</dbReference>
<dbReference type="EC" id="2.7.7.78" evidence="5"/>
<dbReference type="InterPro" id="IPR058865">
    <property type="entry name" value="GDPGP1_C"/>
</dbReference>
<comment type="catalytic activity">
    <reaction evidence="1">
        <text>GDP-alpha-D-glucose + phosphate = alpha-D-glucose 1-phosphate + GDP + H(+)</text>
        <dbReference type="Rhea" id="RHEA:30387"/>
        <dbReference type="ChEBI" id="CHEBI:15378"/>
        <dbReference type="ChEBI" id="CHEBI:43474"/>
        <dbReference type="ChEBI" id="CHEBI:58189"/>
        <dbReference type="ChEBI" id="CHEBI:58601"/>
        <dbReference type="ChEBI" id="CHEBI:62230"/>
        <dbReference type="EC" id="2.7.7.78"/>
    </reaction>
</comment>
<evidence type="ECO:0000256" key="6">
    <source>
        <dbReference type="ARBA" id="ARBA00018857"/>
    </source>
</evidence>
<reference evidence="15" key="2">
    <citation type="submission" date="2020-05" db="UniProtKB">
        <authorList>
            <consortium name="EnsemblMetazoa"/>
        </authorList>
    </citation>
    <scope>IDENTIFICATION</scope>
    <source>
        <strain evidence="15">Epiroticus2</strain>
    </source>
</reference>
<comment type="subcellular location">
    <subcellularLocation>
        <location evidence="3">Cytoplasm</location>
    </subcellularLocation>
</comment>
<evidence type="ECO:0000256" key="7">
    <source>
        <dbReference type="ARBA" id="ARBA00022490"/>
    </source>
</evidence>
<keyword evidence="9" id="KW-0808">Transferase</keyword>
<evidence type="ECO:0000256" key="12">
    <source>
        <dbReference type="ARBA" id="ARBA00022801"/>
    </source>
</evidence>
<feature type="domain" description="GDPGP1-like N-terminal" evidence="14">
    <location>
        <begin position="22"/>
        <end position="175"/>
    </location>
</feature>